<evidence type="ECO:0000256" key="2">
    <source>
        <dbReference type="ARBA" id="ARBA00023125"/>
    </source>
</evidence>
<dbReference type="Proteomes" id="UP000282388">
    <property type="component" value="Unassembled WGS sequence"/>
</dbReference>
<evidence type="ECO:0000256" key="3">
    <source>
        <dbReference type="ARBA" id="ARBA00023163"/>
    </source>
</evidence>
<evidence type="ECO:0000313" key="6">
    <source>
        <dbReference type="Proteomes" id="UP000282388"/>
    </source>
</evidence>
<dbReference type="RefSeq" id="WP_120401689.1">
    <property type="nucleotide sequence ID" value="NZ_RAXV01000006.1"/>
</dbReference>
<evidence type="ECO:0000259" key="4">
    <source>
        <dbReference type="PROSITE" id="PS01124"/>
    </source>
</evidence>
<keyword evidence="2" id="KW-0238">DNA-binding</keyword>
<dbReference type="EMBL" id="RAXV01000006">
    <property type="protein sequence ID" value="RKG33029.1"/>
    <property type="molecule type" value="Genomic_DNA"/>
</dbReference>
<dbReference type="PROSITE" id="PS01124">
    <property type="entry name" value="HTH_ARAC_FAMILY_2"/>
    <property type="match status" value="1"/>
</dbReference>
<dbReference type="SUPFAM" id="SSF46689">
    <property type="entry name" value="Homeodomain-like"/>
    <property type="match status" value="1"/>
</dbReference>
<accession>A0A3A8EFT9</accession>
<reference evidence="5 6" key="1">
    <citation type="submission" date="2018-09" db="EMBL/GenBank/DDBJ databases">
        <title>The draft genome of Acinetobacter spp. strains.</title>
        <authorList>
            <person name="Qin J."/>
            <person name="Feng Y."/>
            <person name="Zong Z."/>
        </authorList>
    </citation>
    <scope>NUCLEOTIDE SEQUENCE [LARGE SCALE GENOMIC DNA]</scope>
    <source>
        <strain evidence="5 6">WCHAc060012</strain>
    </source>
</reference>
<dbReference type="AlphaFoldDB" id="A0A3A8EFT9"/>
<evidence type="ECO:0000313" key="5">
    <source>
        <dbReference type="EMBL" id="RKG33029.1"/>
    </source>
</evidence>
<sequence length="335" mass="38236">MKRSILSLMYLVQGMRKAGIDVDQKLQSIGLRIDALDPASVIHPSLEWDVLKVIGQDVEPELGLWIGQHYTLAGYGPLLMLLVTCQNIRTVLEQGIRFQRLTHLTGQLGMALSVHEAALCYRPQNMNTQLGLMLAQSEISGTYKFIRDLYKMMGLSSPYINVELPFEQPEDLQQLQVYHQYYGSNVKFGAPLASFWFEDSVLDVKIPSADSITFNLYEAKCIAELERLSSDETVPSLIQRVQDYLELQSGSMPSMAETASALNVPERTLRHQLLQLNTSYKQIREDIIKDKALRLMEYNEYSIEIIAELLGYSEPAAFNHAFKRWFGRSPRQYMK</sequence>
<dbReference type="PANTHER" id="PTHR47894:SF1">
    <property type="entry name" value="HTH-TYPE TRANSCRIPTIONAL REGULATOR VQSM"/>
    <property type="match status" value="1"/>
</dbReference>
<dbReference type="GO" id="GO:0000976">
    <property type="term" value="F:transcription cis-regulatory region binding"/>
    <property type="evidence" value="ECO:0007669"/>
    <property type="project" value="TreeGrafter"/>
</dbReference>
<protein>
    <submittedName>
        <fullName evidence="5">AraC family transcriptional regulator</fullName>
    </submittedName>
</protein>
<feature type="domain" description="HTH araC/xylS-type" evidence="4">
    <location>
        <begin position="239"/>
        <end position="335"/>
    </location>
</feature>
<keyword evidence="6" id="KW-1185">Reference proteome</keyword>
<comment type="caution">
    <text evidence="5">The sequence shown here is derived from an EMBL/GenBank/DDBJ whole genome shotgun (WGS) entry which is preliminary data.</text>
</comment>
<gene>
    <name evidence="5" type="ORF">D7V32_04335</name>
</gene>
<dbReference type="GO" id="GO:0003700">
    <property type="term" value="F:DNA-binding transcription factor activity"/>
    <property type="evidence" value="ECO:0007669"/>
    <property type="project" value="InterPro"/>
</dbReference>
<dbReference type="InterPro" id="IPR018060">
    <property type="entry name" value="HTH_AraC"/>
</dbReference>
<dbReference type="Gene3D" id="1.10.10.60">
    <property type="entry name" value="Homeodomain-like"/>
    <property type="match status" value="1"/>
</dbReference>
<evidence type="ECO:0000256" key="1">
    <source>
        <dbReference type="ARBA" id="ARBA00023015"/>
    </source>
</evidence>
<dbReference type="PANTHER" id="PTHR47894">
    <property type="entry name" value="HTH-TYPE TRANSCRIPTIONAL REGULATOR GADX"/>
    <property type="match status" value="1"/>
</dbReference>
<dbReference type="OrthoDB" id="5582699at2"/>
<name>A0A3A8EFT9_9GAMM</name>
<keyword evidence="3" id="KW-0804">Transcription</keyword>
<dbReference type="Pfam" id="PF12833">
    <property type="entry name" value="HTH_18"/>
    <property type="match status" value="1"/>
</dbReference>
<dbReference type="SMART" id="SM00342">
    <property type="entry name" value="HTH_ARAC"/>
    <property type="match status" value="1"/>
</dbReference>
<keyword evidence="1" id="KW-0805">Transcription regulation</keyword>
<dbReference type="InterPro" id="IPR009057">
    <property type="entry name" value="Homeodomain-like_sf"/>
</dbReference>
<organism evidence="5 6">
    <name type="scientific">Acinetobacter tianfuensis</name>
    <dbReference type="NCBI Taxonomy" id="2419603"/>
    <lineage>
        <taxon>Bacteria</taxon>
        <taxon>Pseudomonadati</taxon>
        <taxon>Pseudomonadota</taxon>
        <taxon>Gammaproteobacteria</taxon>
        <taxon>Moraxellales</taxon>
        <taxon>Moraxellaceae</taxon>
        <taxon>Acinetobacter</taxon>
    </lineage>
</organism>
<dbReference type="GO" id="GO:0005829">
    <property type="term" value="C:cytosol"/>
    <property type="evidence" value="ECO:0007669"/>
    <property type="project" value="TreeGrafter"/>
</dbReference>
<proteinExistence type="predicted"/>
<dbReference type="InterPro" id="IPR032687">
    <property type="entry name" value="AraC-type_N"/>
</dbReference>
<dbReference type="Pfam" id="PF12625">
    <property type="entry name" value="Arabinose_bd"/>
    <property type="match status" value="1"/>
</dbReference>